<dbReference type="GO" id="GO:0042744">
    <property type="term" value="P:hydrogen peroxide catabolic process"/>
    <property type="evidence" value="ECO:0007669"/>
    <property type="project" value="UniProtKB-KW"/>
</dbReference>
<dbReference type="AlphaFoldDB" id="A0A8T2QFA2"/>
<feature type="site" description="Transition state stabilizer" evidence="15">
    <location>
        <position position="69"/>
    </location>
</feature>
<feature type="binding site" evidence="14">
    <location>
        <position position="202"/>
    </location>
    <ligand>
        <name>Ca(2+)</name>
        <dbReference type="ChEBI" id="CHEBI:29108"/>
        <label>2</label>
    </ligand>
</feature>
<dbReference type="GO" id="GO:0046872">
    <property type="term" value="F:metal ion binding"/>
    <property type="evidence" value="ECO:0007669"/>
    <property type="project" value="UniProtKB-UniRule"/>
</dbReference>
<keyword evidence="6 14" id="KW-0479">Metal-binding</keyword>
<keyword evidence="11" id="KW-0325">Glycoprotein</keyword>
<sequence>MATSALCFYLLIMSSAVCFSLSAAQNGNGPQGLALDFYQNTCPRAHDIIKAEVLKVVNQNPSQAAGLMRIVFHDCFVQGCDASLLLTKPMVSEQIATPNNASLRQSTIRILDHIKDQVEAVCPGVVSCADTIVLSAAIALELVGGPNIPVLMGRRDSQTAASNQTVIANIPAPQLSISGLKQNFQNHGLDSRDLVALSGAHTFGQAHCRIVDLQLTPTVSSDLNAGFAANLARICQPNNSAQNRGGLTVHLNFLSTDVFDNSYYKNVLNKVAIFHSDAELLNAPDTKQLVQLYAGDQGSFFQQFKLSFTKMVQMGVLTGQNGVIRTKCSVPNS</sequence>
<feature type="binding site" evidence="13">
    <location>
        <position position="171"/>
    </location>
    <ligand>
        <name>substrate</name>
    </ligand>
</feature>
<evidence type="ECO:0000256" key="4">
    <source>
        <dbReference type="ARBA" id="ARBA00022559"/>
    </source>
</evidence>
<dbReference type="InterPro" id="IPR010255">
    <property type="entry name" value="Haem_peroxidase_sf"/>
</dbReference>
<dbReference type="InterPro" id="IPR033905">
    <property type="entry name" value="Secretory_peroxidase"/>
</dbReference>
<dbReference type="SUPFAM" id="SSF48113">
    <property type="entry name" value="Heme-dependent peroxidases"/>
    <property type="match status" value="1"/>
</dbReference>
<comment type="cofactor">
    <cofactor evidence="14 17">
        <name>Ca(2+)</name>
        <dbReference type="ChEBI" id="CHEBI:29108"/>
    </cofactor>
    <text evidence="14 17">Binds 2 calcium ions per subunit.</text>
</comment>
<feature type="binding site" description="axial binding residue" evidence="14">
    <location>
        <position position="201"/>
    </location>
    <ligand>
        <name>heme b</name>
        <dbReference type="ChEBI" id="CHEBI:60344"/>
    </ligand>
    <ligandPart>
        <name>Fe</name>
        <dbReference type="ChEBI" id="CHEBI:18248"/>
    </ligandPart>
</feature>
<dbReference type="CDD" id="cd00693">
    <property type="entry name" value="secretory_peroxidase"/>
    <property type="match status" value="1"/>
</dbReference>
<dbReference type="InterPro" id="IPR002016">
    <property type="entry name" value="Haem_peroxidase"/>
</dbReference>
<evidence type="ECO:0000256" key="15">
    <source>
        <dbReference type="PIRSR" id="PIRSR600823-4"/>
    </source>
</evidence>
<dbReference type="PANTHER" id="PTHR31388">
    <property type="entry name" value="PEROXIDASE 72-RELATED"/>
    <property type="match status" value="1"/>
</dbReference>
<evidence type="ECO:0000256" key="14">
    <source>
        <dbReference type="PIRSR" id="PIRSR600823-3"/>
    </source>
</evidence>
<dbReference type="OrthoDB" id="2113341at2759"/>
<dbReference type="GO" id="GO:0140825">
    <property type="term" value="F:lactoperoxidase activity"/>
    <property type="evidence" value="ECO:0007669"/>
    <property type="project" value="UniProtKB-EC"/>
</dbReference>
<dbReference type="Proteomes" id="UP000825935">
    <property type="component" value="Chromosome 35"/>
</dbReference>
<feature type="binding site" evidence="14">
    <location>
        <position position="83"/>
    </location>
    <ligand>
        <name>Ca(2+)</name>
        <dbReference type="ChEBI" id="CHEBI:29108"/>
        <label>1</label>
    </ligand>
</feature>
<dbReference type="PROSITE" id="PS00436">
    <property type="entry name" value="PEROXIDASE_2"/>
    <property type="match status" value="1"/>
</dbReference>
<evidence type="ECO:0000313" key="21">
    <source>
        <dbReference type="Proteomes" id="UP000825935"/>
    </source>
</evidence>
<gene>
    <name evidence="19" type="ORF">KP509_35G023700</name>
    <name evidence="20" type="ORF">KP509_35G023800</name>
</gene>
<dbReference type="EMBL" id="CM035440">
    <property type="protein sequence ID" value="KAH7282290.1"/>
    <property type="molecule type" value="Genomic_DNA"/>
</dbReference>
<dbReference type="GO" id="GO:0005576">
    <property type="term" value="C:extracellular region"/>
    <property type="evidence" value="ECO:0007669"/>
    <property type="project" value="UniProtKB-SubCell"/>
</dbReference>
<evidence type="ECO:0000256" key="5">
    <source>
        <dbReference type="ARBA" id="ARBA00022617"/>
    </source>
</evidence>
<organism evidence="20 21">
    <name type="scientific">Ceratopteris richardii</name>
    <name type="common">Triangle waterfern</name>
    <dbReference type="NCBI Taxonomy" id="49495"/>
    <lineage>
        <taxon>Eukaryota</taxon>
        <taxon>Viridiplantae</taxon>
        <taxon>Streptophyta</taxon>
        <taxon>Embryophyta</taxon>
        <taxon>Tracheophyta</taxon>
        <taxon>Polypodiopsida</taxon>
        <taxon>Polypodiidae</taxon>
        <taxon>Polypodiales</taxon>
        <taxon>Pteridineae</taxon>
        <taxon>Pteridaceae</taxon>
        <taxon>Parkerioideae</taxon>
        <taxon>Ceratopteris</taxon>
    </lineage>
</organism>
<evidence type="ECO:0000256" key="12">
    <source>
        <dbReference type="PIRSR" id="PIRSR600823-1"/>
    </source>
</evidence>
<comment type="similarity">
    <text evidence="2">Belongs to the peroxidase family. Ascorbate peroxidase subfamily.</text>
</comment>
<evidence type="ECO:0000256" key="7">
    <source>
        <dbReference type="ARBA" id="ARBA00022837"/>
    </source>
</evidence>
<evidence type="ECO:0000256" key="13">
    <source>
        <dbReference type="PIRSR" id="PIRSR600823-2"/>
    </source>
</evidence>
<dbReference type="EMBL" id="CM035440">
    <property type="protein sequence ID" value="KAH7282289.1"/>
    <property type="molecule type" value="Genomic_DNA"/>
</dbReference>
<feature type="binding site" evidence="14">
    <location>
        <position position="74"/>
    </location>
    <ligand>
        <name>Ca(2+)</name>
        <dbReference type="ChEBI" id="CHEBI:29108"/>
        <label>1</label>
    </ligand>
</feature>
<accession>A0A8T2QFA2</accession>
<keyword evidence="7 14" id="KW-0106">Calcium</keyword>
<evidence type="ECO:0000313" key="19">
    <source>
        <dbReference type="EMBL" id="KAH7282289.1"/>
    </source>
</evidence>
<name>A0A8T2QFA2_CERRI</name>
<feature type="disulfide bond" evidence="16">
    <location>
        <begin position="208"/>
        <end position="235"/>
    </location>
</feature>
<evidence type="ECO:0000256" key="11">
    <source>
        <dbReference type="ARBA" id="ARBA00023180"/>
    </source>
</evidence>
<dbReference type="PROSITE" id="PS00435">
    <property type="entry name" value="PEROXIDASE_1"/>
    <property type="match status" value="1"/>
</dbReference>
<feature type="active site" description="Proton acceptor" evidence="12">
    <location>
        <position position="73"/>
    </location>
</feature>
<reference evidence="20" key="1">
    <citation type="submission" date="2021-08" db="EMBL/GenBank/DDBJ databases">
        <title>WGS assembly of Ceratopteris richardii.</title>
        <authorList>
            <person name="Marchant D.B."/>
            <person name="Chen G."/>
            <person name="Jenkins J."/>
            <person name="Shu S."/>
            <person name="Leebens-Mack J."/>
            <person name="Grimwood J."/>
            <person name="Schmutz J."/>
            <person name="Soltis P."/>
            <person name="Soltis D."/>
            <person name="Chen Z.-H."/>
        </authorList>
    </citation>
    <scope>NUCLEOTIDE SEQUENCE</scope>
    <source>
        <strain evidence="20">Whitten #5841</strain>
        <tissue evidence="20">Leaf</tissue>
    </source>
</reference>
<dbReference type="PANTHER" id="PTHR31388:SF5">
    <property type="entry name" value="PEROXIDASE"/>
    <property type="match status" value="1"/>
</dbReference>
<dbReference type="Pfam" id="PF00141">
    <property type="entry name" value="peroxidase"/>
    <property type="match status" value="1"/>
</dbReference>
<comment type="similarity">
    <text evidence="17">Belongs to the peroxidase family. Classical plant (class III) peroxidase subfamily.</text>
</comment>
<keyword evidence="17" id="KW-0964">Secreted</keyword>
<dbReference type="Gene3D" id="1.10.520.10">
    <property type="match status" value="1"/>
</dbReference>
<dbReference type="InterPro" id="IPR019794">
    <property type="entry name" value="Peroxidases_AS"/>
</dbReference>
<keyword evidence="8 17" id="KW-0560">Oxidoreductase</keyword>
<evidence type="ECO:0000256" key="3">
    <source>
        <dbReference type="ARBA" id="ARBA00012313"/>
    </source>
</evidence>
<feature type="binding site" evidence="14">
    <location>
        <position position="77"/>
    </location>
    <ligand>
        <name>Ca(2+)</name>
        <dbReference type="ChEBI" id="CHEBI:29108"/>
        <label>1</label>
    </ligand>
</feature>
<dbReference type="EC" id="1.11.1.7" evidence="3 17"/>
<dbReference type="PROSITE" id="PS50873">
    <property type="entry name" value="PEROXIDASE_4"/>
    <property type="match status" value="1"/>
</dbReference>
<protein>
    <recommendedName>
        <fullName evidence="3 17">Peroxidase</fullName>
        <ecNumber evidence="3 17">1.11.1.7</ecNumber>
    </recommendedName>
</protein>
<evidence type="ECO:0000256" key="6">
    <source>
        <dbReference type="ARBA" id="ARBA00022723"/>
    </source>
</evidence>
<evidence type="ECO:0000259" key="18">
    <source>
        <dbReference type="PROSITE" id="PS50873"/>
    </source>
</evidence>
<keyword evidence="17" id="KW-0376">Hydrogen peroxide</keyword>
<comment type="catalytic activity">
    <reaction evidence="1 17">
        <text>2 a phenolic donor + H2O2 = 2 a phenolic radical donor + 2 H2O</text>
        <dbReference type="Rhea" id="RHEA:56136"/>
        <dbReference type="ChEBI" id="CHEBI:15377"/>
        <dbReference type="ChEBI" id="CHEBI:16240"/>
        <dbReference type="ChEBI" id="CHEBI:139520"/>
        <dbReference type="ChEBI" id="CHEBI:139521"/>
        <dbReference type="EC" id="1.11.1.7"/>
    </reaction>
</comment>
<evidence type="ECO:0000256" key="9">
    <source>
        <dbReference type="ARBA" id="ARBA00023004"/>
    </source>
</evidence>
<comment type="cofactor">
    <cofactor evidence="14 17">
        <name>heme b</name>
        <dbReference type="ChEBI" id="CHEBI:60344"/>
    </cofactor>
    <text evidence="14 17">Binds 1 heme b (iron(II)-protoporphyrin IX) group per subunit.</text>
</comment>
<feature type="binding site" evidence="14">
    <location>
        <position position="93"/>
    </location>
    <ligand>
        <name>Ca(2+)</name>
        <dbReference type="ChEBI" id="CHEBI:29108"/>
        <label>1</label>
    </ligand>
</feature>
<feature type="disulfide bond" evidence="16">
    <location>
        <begin position="42"/>
        <end position="122"/>
    </location>
</feature>
<dbReference type="OMA" id="CLNSHNT"/>
<dbReference type="GO" id="GO:0006979">
    <property type="term" value="P:response to oxidative stress"/>
    <property type="evidence" value="ECO:0007669"/>
    <property type="project" value="UniProtKB-UniRule"/>
</dbReference>
<dbReference type="InterPro" id="IPR000823">
    <property type="entry name" value="Peroxidase_pln"/>
</dbReference>
<keyword evidence="4 17" id="KW-0575">Peroxidase</keyword>
<evidence type="ECO:0000256" key="2">
    <source>
        <dbReference type="ARBA" id="ARBA00006873"/>
    </source>
</evidence>
<feature type="signal peptide" evidence="17">
    <location>
        <begin position="1"/>
        <end position="24"/>
    </location>
</feature>
<feature type="binding site" evidence="14">
    <location>
        <position position="81"/>
    </location>
    <ligand>
        <name>Ca(2+)</name>
        <dbReference type="ChEBI" id="CHEBI:29108"/>
        <label>1</label>
    </ligand>
</feature>
<feature type="binding site" evidence="14">
    <location>
        <position position="79"/>
    </location>
    <ligand>
        <name>Ca(2+)</name>
        <dbReference type="ChEBI" id="CHEBI:29108"/>
        <label>1</label>
    </ligand>
</feature>
<keyword evidence="10 16" id="KW-1015">Disulfide bond</keyword>
<keyword evidence="21" id="KW-1185">Reference proteome</keyword>
<proteinExistence type="inferred from homology"/>
<comment type="caution">
    <text evidence="20">The sequence shown here is derived from an EMBL/GenBank/DDBJ whole genome shotgun (WGS) entry which is preliminary data.</text>
</comment>
<dbReference type="PRINTS" id="PR00461">
    <property type="entry name" value="PLPEROXIDASE"/>
</dbReference>
<dbReference type="FunFam" id="1.10.420.10:FF:000006">
    <property type="entry name" value="Peroxidase"/>
    <property type="match status" value="1"/>
</dbReference>
<evidence type="ECO:0000256" key="17">
    <source>
        <dbReference type="RuleBase" id="RU362060"/>
    </source>
</evidence>
<comment type="subcellular location">
    <subcellularLocation>
        <location evidence="17">Secreted</location>
    </subcellularLocation>
</comment>
<keyword evidence="17" id="KW-0732">Signal</keyword>
<feature type="binding site" evidence="14">
    <location>
        <position position="260"/>
    </location>
    <ligand>
        <name>Ca(2+)</name>
        <dbReference type="ChEBI" id="CHEBI:29108"/>
        <label>2</label>
    </ligand>
</feature>
<dbReference type="Gene3D" id="1.10.420.10">
    <property type="entry name" value="Peroxidase, domain 2"/>
    <property type="match status" value="1"/>
</dbReference>
<evidence type="ECO:0000256" key="1">
    <source>
        <dbReference type="ARBA" id="ARBA00000189"/>
    </source>
</evidence>
<feature type="disulfide bond" evidence="16">
    <location>
        <begin position="128"/>
        <end position="328"/>
    </location>
</feature>
<keyword evidence="9 14" id="KW-0408">Iron</keyword>
<evidence type="ECO:0000313" key="20">
    <source>
        <dbReference type="EMBL" id="KAH7282290.1"/>
    </source>
</evidence>
<comment type="function">
    <text evidence="17">Removal of H(2)O(2), oxidation of toxic reductants, biosynthesis and degradation of lignin, suberization, auxin catabolism, response to environmental stresses such as wounding, pathogen attack and oxidative stress.</text>
</comment>
<keyword evidence="5 17" id="KW-0349">Heme</keyword>
<evidence type="ECO:0000256" key="16">
    <source>
        <dbReference type="PIRSR" id="PIRSR600823-5"/>
    </source>
</evidence>
<dbReference type="GO" id="GO:0020037">
    <property type="term" value="F:heme binding"/>
    <property type="evidence" value="ECO:0007669"/>
    <property type="project" value="UniProtKB-UniRule"/>
</dbReference>
<evidence type="ECO:0000256" key="8">
    <source>
        <dbReference type="ARBA" id="ARBA00023002"/>
    </source>
</evidence>
<feature type="disulfide bond" evidence="16">
    <location>
        <begin position="75"/>
        <end position="80"/>
    </location>
</feature>
<feature type="domain" description="Plant heme peroxidase family profile" evidence="18">
    <location>
        <begin position="32"/>
        <end position="332"/>
    </location>
</feature>
<dbReference type="InterPro" id="IPR019793">
    <property type="entry name" value="Peroxidases_heam-ligand_BS"/>
</dbReference>
<evidence type="ECO:0000256" key="10">
    <source>
        <dbReference type="ARBA" id="ARBA00023157"/>
    </source>
</evidence>
<dbReference type="PRINTS" id="PR00458">
    <property type="entry name" value="PEROXIDASE"/>
</dbReference>
<feature type="chain" id="PRO_5036511381" description="Peroxidase" evidence="17">
    <location>
        <begin position="25"/>
        <end position="333"/>
    </location>
</feature>